<evidence type="ECO:0000313" key="5">
    <source>
        <dbReference type="Proteomes" id="UP001597267"/>
    </source>
</evidence>
<dbReference type="PROSITE" id="PS51747">
    <property type="entry name" value="CYT_DCMP_DEAMINASES_2"/>
    <property type="match status" value="1"/>
</dbReference>
<reference evidence="5" key="1">
    <citation type="journal article" date="2019" name="Int. J. Syst. Evol. Microbiol.">
        <title>The Global Catalogue of Microorganisms (GCM) 10K type strain sequencing project: providing services to taxonomists for standard genome sequencing and annotation.</title>
        <authorList>
            <consortium name="The Broad Institute Genomics Platform"/>
            <consortium name="The Broad Institute Genome Sequencing Center for Infectious Disease"/>
            <person name="Wu L."/>
            <person name="Ma J."/>
        </authorList>
    </citation>
    <scope>NUCLEOTIDE SEQUENCE [LARGE SCALE GENOMIC DNA]</scope>
    <source>
        <strain evidence="5">CCM 8896</strain>
    </source>
</reference>
<organism evidence="4 5">
    <name type="scientific">Agrilactobacillus yilanensis</name>
    <dbReference type="NCBI Taxonomy" id="2485997"/>
    <lineage>
        <taxon>Bacteria</taxon>
        <taxon>Bacillati</taxon>
        <taxon>Bacillota</taxon>
        <taxon>Bacilli</taxon>
        <taxon>Lactobacillales</taxon>
        <taxon>Lactobacillaceae</taxon>
        <taxon>Agrilactobacillus</taxon>
    </lineage>
</organism>
<dbReference type="Gene3D" id="3.40.140.10">
    <property type="entry name" value="Cytidine Deaminase, domain 2"/>
    <property type="match status" value="1"/>
</dbReference>
<evidence type="ECO:0000256" key="2">
    <source>
        <dbReference type="ARBA" id="ARBA00022801"/>
    </source>
</evidence>
<accession>A0ABW4J6X0</accession>
<dbReference type="SUPFAM" id="SSF53927">
    <property type="entry name" value="Cytidine deaminase-like"/>
    <property type="match status" value="1"/>
</dbReference>
<dbReference type="PIRSF" id="PIRSF006019">
    <property type="entry name" value="dCMP_deaminase"/>
    <property type="match status" value="1"/>
</dbReference>
<protein>
    <submittedName>
        <fullName evidence="4">Deoxycytidylate deaminase</fullName>
    </submittedName>
</protein>
<dbReference type="EMBL" id="JBHTOP010000022">
    <property type="protein sequence ID" value="MFD1672119.1"/>
    <property type="molecule type" value="Genomic_DNA"/>
</dbReference>
<dbReference type="CDD" id="cd01286">
    <property type="entry name" value="deoxycytidylate_deaminase"/>
    <property type="match status" value="1"/>
</dbReference>
<dbReference type="InterPro" id="IPR015517">
    <property type="entry name" value="dCMP_deaminase-rel"/>
</dbReference>
<comment type="cofactor">
    <cofactor evidence="1">
        <name>Zn(2+)</name>
        <dbReference type="ChEBI" id="CHEBI:29105"/>
    </cofactor>
</comment>
<dbReference type="InterPro" id="IPR035105">
    <property type="entry name" value="Deoxycytidylate_deaminase_dom"/>
</dbReference>
<dbReference type="Proteomes" id="UP001597267">
    <property type="component" value="Unassembled WGS sequence"/>
</dbReference>
<keyword evidence="5" id="KW-1185">Reference proteome</keyword>
<dbReference type="InterPro" id="IPR016193">
    <property type="entry name" value="Cytidine_deaminase-like"/>
</dbReference>
<proteinExistence type="predicted"/>
<dbReference type="PANTHER" id="PTHR11086">
    <property type="entry name" value="DEOXYCYTIDYLATE DEAMINASE-RELATED"/>
    <property type="match status" value="1"/>
</dbReference>
<comment type="caution">
    <text evidence="4">The sequence shown here is derived from an EMBL/GenBank/DDBJ whole genome shotgun (WGS) entry which is preliminary data.</text>
</comment>
<dbReference type="InterPro" id="IPR002125">
    <property type="entry name" value="CMP_dCMP_dom"/>
</dbReference>
<keyword evidence="2" id="KW-0378">Hydrolase</keyword>
<dbReference type="InterPro" id="IPR016473">
    <property type="entry name" value="dCMP_deaminase"/>
</dbReference>
<feature type="domain" description="CMP/dCMP-type deaminase" evidence="3">
    <location>
        <begin position="16"/>
        <end position="138"/>
    </location>
</feature>
<evidence type="ECO:0000256" key="1">
    <source>
        <dbReference type="ARBA" id="ARBA00001947"/>
    </source>
</evidence>
<gene>
    <name evidence="4" type="ORF">ACFQ5M_08425</name>
</gene>
<dbReference type="RefSeq" id="WP_125715538.1">
    <property type="nucleotide sequence ID" value="NZ_JBHTOP010000022.1"/>
</dbReference>
<evidence type="ECO:0000313" key="4">
    <source>
        <dbReference type="EMBL" id="MFD1672119.1"/>
    </source>
</evidence>
<dbReference type="PANTHER" id="PTHR11086:SF18">
    <property type="entry name" value="DEOXYCYTIDYLATE DEAMINASE"/>
    <property type="match status" value="1"/>
</dbReference>
<evidence type="ECO:0000259" key="3">
    <source>
        <dbReference type="PROSITE" id="PS51747"/>
    </source>
</evidence>
<sequence>MTYTIEPSKRAKNRETWDEYFMKLAINVAERSTCERATVGSVLVRDKRIIATGYNGSVVGEPHCDDAGHLMDHGHCIRTVHSELNAILQCAANGIRTKGAALFVTHFPCLNCTKALIQAGIVSISYCHDYHNDPYAVELMKTHHIAVHKVAIAPNKADH</sequence>
<dbReference type="Pfam" id="PF00383">
    <property type="entry name" value="dCMP_cyt_deam_1"/>
    <property type="match status" value="1"/>
</dbReference>
<name>A0ABW4J6X0_9LACO</name>